<keyword evidence="3" id="KW-0548">Nucleotidyltransferase</keyword>
<dbReference type="Gene3D" id="3.30.70.270">
    <property type="match status" value="1"/>
</dbReference>
<accession>A0ABW3UKJ3</accession>
<dbReference type="PROSITE" id="PS50887">
    <property type="entry name" value="GGDEF"/>
    <property type="match status" value="1"/>
</dbReference>
<evidence type="ECO:0000259" key="2">
    <source>
        <dbReference type="PROSITE" id="PS50887"/>
    </source>
</evidence>
<dbReference type="PANTHER" id="PTHR46663:SF2">
    <property type="entry name" value="GGDEF DOMAIN-CONTAINING PROTEIN"/>
    <property type="match status" value="1"/>
</dbReference>
<name>A0ABW3UKJ3_9BACL</name>
<dbReference type="InterPro" id="IPR016059">
    <property type="entry name" value="DNA_ligase_ATP-dep_CS"/>
</dbReference>
<comment type="caution">
    <text evidence="3">The sequence shown here is derived from an EMBL/GenBank/DDBJ whole genome shotgun (WGS) entry which is preliminary data.</text>
</comment>
<dbReference type="Pfam" id="PF00990">
    <property type="entry name" value="GGDEF"/>
    <property type="match status" value="1"/>
</dbReference>
<feature type="transmembrane region" description="Helical" evidence="1">
    <location>
        <begin position="300"/>
        <end position="323"/>
    </location>
</feature>
<dbReference type="CDD" id="cd01949">
    <property type="entry name" value="GGDEF"/>
    <property type="match status" value="1"/>
</dbReference>
<dbReference type="PANTHER" id="PTHR46663">
    <property type="entry name" value="DIGUANYLATE CYCLASE DGCT-RELATED"/>
    <property type="match status" value="1"/>
</dbReference>
<keyword evidence="1" id="KW-0472">Membrane</keyword>
<reference evidence="4" key="1">
    <citation type="journal article" date="2019" name="Int. J. Syst. Evol. Microbiol.">
        <title>The Global Catalogue of Microorganisms (GCM) 10K type strain sequencing project: providing services to taxonomists for standard genome sequencing and annotation.</title>
        <authorList>
            <consortium name="The Broad Institute Genomics Platform"/>
            <consortium name="The Broad Institute Genome Sequencing Center for Infectious Disease"/>
            <person name="Wu L."/>
            <person name="Ma J."/>
        </authorList>
    </citation>
    <scope>NUCLEOTIDE SEQUENCE [LARGE SCALE GENOMIC DNA]</scope>
    <source>
        <strain evidence="4">CCUG 53270</strain>
    </source>
</reference>
<dbReference type="RefSeq" id="WP_345587364.1">
    <property type="nucleotide sequence ID" value="NZ_BAABJG010000006.1"/>
</dbReference>
<evidence type="ECO:0000313" key="4">
    <source>
        <dbReference type="Proteomes" id="UP001597180"/>
    </source>
</evidence>
<dbReference type="GO" id="GO:0052621">
    <property type="term" value="F:diguanylate cyclase activity"/>
    <property type="evidence" value="ECO:0007669"/>
    <property type="project" value="UniProtKB-EC"/>
</dbReference>
<keyword evidence="3" id="KW-0808">Transferase</keyword>
<dbReference type="EC" id="2.7.7.65" evidence="3"/>
<keyword evidence="4" id="KW-1185">Reference proteome</keyword>
<sequence length="489" mass="55855">MKSRFRFKLTVTMIVFAVLISCTIAITDHIRLRDQAIHNKMDQVEQNEKLAHHALETVEKAYFVFGDHIAEQLKENTIYLLDKYDENPSFDQWDFDALKRQLSSDIYIINDENRIIYSSFEEDVGLDFGACCRKLSQVLQERRISGEFFHDGIDIEQKTGAIKKYSYMATRDKKYIIQLGYALQNENIFDQFSFFRTIEALLEKYPSMNKINFLNTGAYSLGEPADGGRLTGPRREAFDRTLQTGETTEWRGEWRGQTAIYRYVLYTSQYDQGTTKNKVLEIIYNDKDLQAILAQNRATFFLQLISVLVISIVLSFIISRWVARPMYLAFHDSLTGLSNRAAFDELLTTTLSRNKGITALLMIDLDNFKLVNDRLGHDKGDHLLKCVAQCLRTTIRKEDIAIRLGGDEFVVILSSVTRAQTEAIAARIIAGIEASAAGEIKLDGERVTVSIGIALAPDHGMDQDTLCKCADIALYRSKEKGKNRYDIYH</sequence>
<evidence type="ECO:0000256" key="1">
    <source>
        <dbReference type="SAM" id="Phobius"/>
    </source>
</evidence>
<dbReference type="NCBIfam" id="TIGR00254">
    <property type="entry name" value="GGDEF"/>
    <property type="match status" value="1"/>
</dbReference>
<protein>
    <submittedName>
        <fullName evidence="3">Diguanylate cyclase domain-containing protein</fullName>
        <ecNumber evidence="3">2.7.7.65</ecNumber>
    </submittedName>
</protein>
<organism evidence="3 4">
    <name type="scientific">Paenibacillus vulneris</name>
    <dbReference type="NCBI Taxonomy" id="1133364"/>
    <lineage>
        <taxon>Bacteria</taxon>
        <taxon>Bacillati</taxon>
        <taxon>Bacillota</taxon>
        <taxon>Bacilli</taxon>
        <taxon>Bacillales</taxon>
        <taxon>Paenibacillaceae</taxon>
        <taxon>Paenibacillus</taxon>
    </lineage>
</organism>
<dbReference type="PROSITE" id="PS51257">
    <property type="entry name" value="PROKAR_LIPOPROTEIN"/>
    <property type="match status" value="1"/>
</dbReference>
<gene>
    <name evidence="3" type="ORF">ACFQ4B_11800</name>
</gene>
<dbReference type="SUPFAM" id="SSF55073">
    <property type="entry name" value="Nucleotide cyclase"/>
    <property type="match status" value="1"/>
</dbReference>
<dbReference type="SMART" id="SM00267">
    <property type="entry name" value="GGDEF"/>
    <property type="match status" value="1"/>
</dbReference>
<dbReference type="InterPro" id="IPR043128">
    <property type="entry name" value="Rev_trsase/Diguanyl_cyclase"/>
</dbReference>
<keyword evidence="1" id="KW-1133">Transmembrane helix</keyword>
<dbReference type="InterPro" id="IPR029787">
    <property type="entry name" value="Nucleotide_cyclase"/>
</dbReference>
<dbReference type="EMBL" id="JBHTLU010000013">
    <property type="protein sequence ID" value="MFD1220809.1"/>
    <property type="molecule type" value="Genomic_DNA"/>
</dbReference>
<dbReference type="InterPro" id="IPR000160">
    <property type="entry name" value="GGDEF_dom"/>
</dbReference>
<evidence type="ECO:0000313" key="3">
    <source>
        <dbReference type="EMBL" id="MFD1220809.1"/>
    </source>
</evidence>
<keyword evidence="1" id="KW-0812">Transmembrane</keyword>
<dbReference type="PROSITE" id="PS00697">
    <property type="entry name" value="DNA_LIGASE_A1"/>
    <property type="match status" value="1"/>
</dbReference>
<feature type="domain" description="GGDEF" evidence="2">
    <location>
        <begin position="356"/>
        <end position="489"/>
    </location>
</feature>
<dbReference type="InterPro" id="IPR052163">
    <property type="entry name" value="DGC-Regulatory_Protein"/>
</dbReference>
<dbReference type="Proteomes" id="UP001597180">
    <property type="component" value="Unassembled WGS sequence"/>
</dbReference>
<proteinExistence type="predicted"/>